<dbReference type="RefSeq" id="XP_026191350.1">
    <property type="nucleotide sequence ID" value="XM_026335565.1"/>
</dbReference>
<dbReference type="GO" id="GO:0061665">
    <property type="term" value="F:SUMO ligase activity"/>
    <property type="evidence" value="ECO:0007669"/>
    <property type="project" value="TreeGrafter"/>
</dbReference>
<dbReference type="PANTHER" id="PTHR10782">
    <property type="entry name" value="ZINC FINGER MIZ DOMAIN-CONTAINING PROTEIN"/>
    <property type="match status" value="1"/>
</dbReference>
<keyword evidence="3" id="KW-1185">Reference proteome</keyword>
<dbReference type="AlphaFoldDB" id="A0A6P6RW36"/>
<name>A0A6P6RW36_9EIME</name>
<evidence type="ECO:0000256" key="2">
    <source>
        <dbReference type="SAM" id="MobiDB-lite"/>
    </source>
</evidence>
<dbReference type="OrthoDB" id="333585at2759"/>
<evidence type="ECO:0000256" key="1">
    <source>
        <dbReference type="ARBA" id="ARBA00022723"/>
    </source>
</evidence>
<sequence length="726" mass="77588">MGNSHSETASPLSSSDSQVGELDAHDYDASADPDATAAASLPNAPLHQQPHQFPENEFFDVCSDFEDTPASPHGPPPRSQRSHERSPWHSTSSLASLPQETALRLAETAATAAVAAVAAATQAHGLFGARPEAPPCCHYKRYRCLGSGIGSSISSSHVCPLGMRRKKRRLLQQLQKQQRQQEETQTSARDACPSSGEAVASDSDSAVGVAGAVDARRFKRSCCALWLHAPCSTALASFWGERLLCVICRFLLADPSTEVVWISTVVPLSLAAASPSATSLGTQETAAETIFGREEALLPASSLLAVASGHGSRNSGLREDVRVFSAAPPVAAVEGTAPAGAAAAPRKILRLWIHSSAARSECRLRGSPLKPSQPSEASREASDRAAAPSAAPAEALASKDNLRRMHDKLLVTLHIDDQTPMFRVPLSAFPTGSPYTISVSEELSDCTRSKQQAVVEEPLQKTVLLAVAATRQLSESQILKAIQMLRTLHPSRGRAYLQCVFEREEKQQLRLQQRSNKGQIGTRLTQLPASTSSSKVPLSSAAHLGIEDATSPFKRFSIASAGTPRVERTVAAEAAAAATVAQSASAEEFSLRLRCLSLAEEGTSRQMLLPARSVWCMHASCFDLESFLSTAFRGRQVCGEKSSSGVVGRHESPETSSVFSAEISESWRCPLCAAPALPHELYVCGFVLQLLEQHPKDTASVVFADAELLLPVPHRTLKKRRGASLL</sequence>
<dbReference type="GO" id="GO:0046872">
    <property type="term" value="F:metal ion binding"/>
    <property type="evidence" value="ECO:0007669"/>
    <property type="project" value="UniProtKB-KW"/>
</dbReference>
<dbReference type="GO" id="GO:0016925">
    <property type="term" value="P:protein sumoylation"/>
    <property type="evidence" value="ECO:0007669"/>
    <property type="project" value="TreeGrafter"/>
</dbReference>
<dbReference type="Gene3D" id="3.30.40.10">
    <property type="entry name" value="Zinc/RING finger domain, C3HC4 (zinc finger)"/>
    <property type="match status" value="1"/>
</dbReference>
<feature type="compositionally biased region" description="Polar residues" evidence="2">
    <location>
        <begin position="1"/>
        <end position="18"/>
    </location>
</feature>
<dbReference type="InterPro" id="IPR013083">
    <property type="entry name" value="Znf_RING/FYVE/PHD"/>
</dbReference>
<dbReference type="InterPro" id="IPR018527">
    <property type="entry name" value="Rubredoxin_Fe_BS"/>
</dbReference>
<feature type="region of interest" description="Disordered" evidence="2">
    <location>
        <begin position="175"/>
        <end position="201"/>
    </location>
</feature>
<keyword evidence="1" id="KW-0479">Metal-binding</keyword>
<feature type="compositionally biased region" description="Low complexity" evidence="2">
    <location>
        <begin position="384"/>
        <end position="398"/>
    </location>
</feature>
<gene>
    <name evidence="4" type="primary">LOC34620050</name>
</gene>
<dbReference type="PROSITE" id="PS00202">
    <property type="entry name" value="RUBREDOXIN"/>
    <property type="match status" value="1"/>
</dbReference>
<organism evidence="3 4">
    <name type="scientific">Cyclospora cayetanensis</name>
    <dbReference type="NCBI Taxonomy" id="88456"/>
    <lineage>
        <taxon>Eukaryota</taxon>
        <taxon>Sar</taxon>
        <taxon>Alveolata</taxon>
        <taxon>Apicomplexa</taxon>
        <taxon>Conoidasida</taxon>
        <taxon>Coccidia</taxon>
        <taxon>Eucoccidiorida</taxon>
        <taxon>Eimeriorina</taxon>
        <taxon>Eimeriidae</taxon>
        <taxon>Cyclospora</taxon>
    </lineage>
</organism>
<feature type="compositionally biased region" description="Polar residues" evidence="2">
    <location>
        <begin position="515"/>
        <end position="534"/>
    </location>
</feature>
<dbReference type="Proteomes" id="UP000515125">
    <property type="component" value="Unplaced"/>
</dbReference>
<dbReference type="GeneID" id="34620050"/>
<proteinExistence type="predicted"/>
<feature type="region of interest" description="Disordered" evidence="2">
    <location>
        <begin position="512"/>
        <end position="534"/>
    </location>
</feature>
<feature type="region of interest" description="Disordered" evidence="2">
    <location>
        <begin position="363"/>
        <end position="398"/>
    </location>
</feature>
<evidence type="ECO:0000313" key="3">
    <source>
        <dbReference type="Proteomes" id="UP000515125"/>
    </source>
</evidence>
<dbReference type="GO" id="GO:0000785">
    <property type="term" value="C:chromatin"/>
    <property type="evidence" value="ECO:0007669"/>
    <property type="project" value="TreeGrafter"/>
</dbReference>
<evidence type="ECO:0000313" key="4">
    <source>
        <dbReference type="RefSeq" id="XP_026191350.1"/>
    </source>
</evidence>
<reference evidence="4" key="1">
    <citation type="submission" date="2025-08" db="UniProtKB">
        <authorList>
            <consortium name="RefSeq"/>
        </authorList>
    </citation>
    <scope>IDENTIFICATION</scope>
</reference>
<accession>A0A6P6RW36</accession>
<protein>
    <submittedName>
        <fullName evidence="4">Uncharacterized protein LOC34620050</fullName>
    </submittedName>
</protein>
<feature type="region of interest" description="Disordered" evidence="2">
    <location>
        <begin position="1"/>
        <end position="94"/>
    </location>
</feature>
<feature type="compositionally biased region" description="Low complexity" evidence="2">
    <location>
        <begin position="30"/>
        <end position="39"/>
    </location>
</feature>
<dbReference type="PANTHER" id="PTHR10782:SF4">
    <property type="entry name" value="TONALLI, ISOFORM E"/>
    <property type="match status" value="1"/>
</dbReference>